<dbReference type="EMBL" id="SLZR01000020">
    <property type="protein sequence ID" value="TCS37177.1"/>
    <property type="molecule type" value="Genomic_DNA"/>
</dbReference>
<dbReference type="EC" id="3.1.3.48" evidence="2"/>
<dbReference type="GO" id="GO:0030145">
    <property type="term" value="F:manganese ion binding"/>
    <property type="evidence" value="ECO:0007669"/>
    <property type="project" value="InterPro"/>
</dbReference>
<dbReference type="Proteomes" id="UP000295793">
    <property type="component" value="Unassembled WGS sequence"/>
</dbReference>
<accession>A0A4R3HVB2</accession>
<dbReference type="PANTHER" id="PTHR39181:SF1">
    <property type="entry name" value="TYROSINE-PROTEIN PHOSPHATASE YWQE"/>
    <property type="match status" value="1"/>
</dbReference>
<dbReference type="GO" id="GO:0004725">
    <property type="term" value="F:protein tyrosine phosphatase activity"/>
    <property type="evidence" value="ECO:0007669"/>
    <property type="project" value="UniProtKB-EC"/>
</dbReference>
<sequence length="237" mass="26240">MIDIHSHILPSVDDGAKTLDMALSMLRTAVKSGVSTQVLTPHIQPGKFNNNKTDLEKKFNAFKAVVENLKIGINLKLAAEVRIGPEIIALLDNDEIPLLGEYLGRKTFLLEFPAYDVPFGSDNLVKFLMQKGYLPIIVHPERNRTFTDHPKKLHPFLDLGCPVQITAASLSGKFGDEAKAFSLKLLESYPNSMIATDCHNLTSRAPDFDTGVSLLEKHFSPDRVQSILAMPKQFISA</sequence>
<proteinExistence type="inferred from homology"/>
<gene>
    <name evidence="5" type="ORF">BCF53_12036</name>
</gene>
<dbReference type="Gene3D" id="3.20.20.140">
    <property type="entry name" value="Metal-dependent hydrolases"/>
    <property type="match status" value="1"/>
</dbReference>
<comment type="catalytic activity">
    <reaction evidence="4">
        <text>O-phospho-L-tyrosyl-[protein] + H2O = L-tyrosyl-[protein] + phosphate</text>
        <dbReference type="Rhea" id="RHEA:10684"/>
        <dbReference type="Rhea" id="RHEA-COMP:10136"/>
        <dbReference type="Rhea" id="RHEA-COMP:20101"/>
        <dbReference type="ChEBI" id="CHEBI:15377"/>
        <dbReference type="ChEBI" id="CHEBI:43474"/>
        <dbReference type="ChEBI" id="CHEBI:46858"/>
        <dbReference type="ChEBI" id="CHEBI:61978"/>
        <dbReference type="EC" id="3.1.3.48"/>
    </reaction>
</comment>
<evidence type="ECO:0000313" key="5">
    <source>
        <dbReference type="EMBL" id="TCS37177.1"/>
    </source>
</evidence>
<evidence type="ECO:0000313" key="6">
    <source>
        <dbReference type="Proteomes" id="UP000295793"/>
    </source>
</evidence>
<protein>
    <recommendedName>
        <fullName evidence="2">protein-tyrosine-phosphatase</fullName>
        <ecNumber evidence="2">3.1.3.48</ecNumber>
    </recommendedName>
</protein>
<dbReference type="InterPro" id="IPR016667">
    <property type="entry name" value="Caps_polysacc_synth_CpsB/CapC"/>
</dbReference>
<dbReference type="AlphaFoldDB" id="A0A4R3HVB2"/>
<dbReference type="Pfam" id="PF19567">
    <property type="entry name" value="CpsB_CapC"/>
    <property type="match status" value="1"/>
</dbReference>
<evidence type="ECO:0000256" key="4">
    <source>
        <dbReference type="ARBA" id="ARBA00051722"/>
    </source>
</evidence>
<name>A0A4R3HVB2_9GAMM</name>
<keyword evidence="6" id="KW-1185">Reference proteome</keyword>
<dbReference type="SUPFAM" id="SSF89550">
    <property type="entry name" value="PHP domain-like"/>
    <property type="match status" value="1"/>
</dbReference>
<organism evidence="5 6">
    <name type="scientific">Reinekea marinisedimentorum</name>
    <dbReference type="NCBI Taxonomy" id="230495"/>
    <lineage>
        <taxon>Bacteria</taxon>
        <taxon>Pseudomonadati</taxon>
        <taxon>Pseudomonadota</taxon>
        <taxon>Gammaproteobacteria</taxon>
        <taxon>Oceanospirillales</taxon>
        <taxon>Saccharospirillaceae</taxon>
        <taxon>Reinekea</taxon>
    </lineage>
</organism>
<comment type="similarity">
    <text evidence="1">Belongs to the metallo-dependent hydrolases superfamily. CpsB/CapC family.</text>
</comment>
<dbReference type="OrthoDB" id="9788539at2"/>
<dbReference type="InterPro" id="IPR016195">
    <property type="entry name" value="Pol/histidinol_Pase-like"/>
</dbReference>
<dbReference type="PIRSF" id="PIRSF016557">
    <property type="entry name" value="Caps_synth_CpsB"/>
    <property type="match status" value="1"/>
</dbReference>
<dbReference type="RefSeq" id="WP_132703455.1">
    <property type="nucleotide sequence ID" value="NZ_SLZR01000020.1"/>
</dbReference>
<comment type="caution">
    <text evidence="5">The sequence shown here is derived from an EMBL/GenBank/DDBJ whole genome shotgun (WGS) entry which is preliminary data.</text>
</comment>
<evidence type="ECO:0000256" key="3">
    <source>
        <dbReference type="ARBA" id="ARBA00022801"/>
    </source>
</evidence>
<evidence type="ECO:0000256" key="1">
    <source>
        <dbReference type="ARBA" id="ARBA00005750"/>
    </source>
</evidence>
<keyword evidence="3" id="KW-0378">Hydrolase</keyword>
<reference evidence="5 6" key="1">
    <citation type="submission" date="2019-03" db="EMBL/GenBank/DDBJ databases">
        <title>Genomic Encyclopedia of Archaeal and Bacterial Type Strains, Phase II (KMG-II): from individual species to whole genera.</title>
        <authorList>
            <person name="Goeker M."/>
        </authorList>
    </citation>
    <scope>NUCLEOTIDE SEQUENCE [LARGE SCALE GENOMIC DNA]</scope>
    <source>
        <strain evidence="5 6">DSM 15388</strain>
    </source>
</reference>
<dbReference type="PANTHER" id="PTHR39181">
    <property type="entry name" value="TYROSINE-PROTEIN PHOSPHATASE YWQE"/>
    <property type="match status" value="1"/>
</dbReference>
<evidence type="ECO:0000256" key="2">
    <source>
        <dbReference type="ARBA" id="ARBA00013064"/>
    </source>
</evidence>